<evidence type="ECO:0000256" key="2">
    <source>
        <dbReference type="ARBA" id="ARBA00012759"/>
    </source>
</evidence>
<feature type="region of interest" description="Disordered" evidence="7">
    <location>
        <begin position="555"/>
        <end position="582"/>
    </location>
</feature>
<keyword evidence="11" id="KW-1185">Reference proteome</keyword>
<evidence type="ECO:0000256" key="6">
    <source>
        <dbReference type="ARBA" id="ARBA00022807"/>
    </source>
</evidence>
<dbReference type="InterPro" id="IPR019400">
    <property type="entry name" value="Peptidase_C65_otubain"/>
</dbReference>
<evidence type="ECO:0000313" key="9">
    <source>
        <dbReference type="EMBL" id="KAK0315087.1"/>
    </source>
</evidence>
<dbReference type="GO" id="GO:0043130">
    <property type="term" value="F:ubiquitin binding"/>
    <property type="evidence" value="ECO:0007669"/>
    <property type="project" value="TreeGrafter"/>
</dbReference>
<feature type="domain" description="OTU" evidence="8">
    <location>
        <begin position="166"/>
        <end position="373"/>
    </location>
</feature>
<dbReference type="CDD" id="cd22749">
    <property type="entry name" value="Otubain_C65"/>
    <property type="match status" value="1"/>
</dbReference>
<comment type="caution">
    <text evidence="10">The sequence shown here is derived from an EMBL/GenBank/DDBJ whole genome shotgun (WGS) entry which is preliminary data.</text>
</comment>
<reference evidence="10" key="2">
    <citation type="submission" date="2023-06" db="EMBL/GenBank/DDBJ databases">
        <title>Black Yeasts Isolated from many extreme environments.</title>
        <authorList>
            <person name="Coleine C."/>
            <person name="Stajich J.E."/>
            <person name="Selbmann L."/>
        </authorList>
    </citation>
    <scope>NUCLEOTIDE SEQUENCE</scope>
    <source>
        <strain evidence="10">CCFEE 5200</strain>
    </source>
</reference>
<feature type="compositionally biased region" description="Polar residues" evidence="7">
    <location>
        <begin position="570"/>
        <end position="582"/>
    </location>
</feature>
<name>A0AAN6QZ11_9PEZI</name>
<protein>
    <recommendedName>
        <fullName evidence="2">ubiquitinyl hydrolase 1</fullName>
        <ecNumber evidence="2">3.4.19.12</ecNumber>
    </recommendedName>
</protein>
<dbReference type="GO" id="GO:0071108">
    <property type="term" value="P:protein K48-linked deubiquitination"/>
    <property type="evidence" value="ECO:0007669"/>
    <property type="project" value="TreeGrafter"/>
</dbReference>
<dbReference type="PANTHER" id="PTHR12931:SF15">
    <property type="entry name" value="UBIQUITIN THIOESTERASE OTUBAIN-LIKE"/>
    <property type="match status" value="1"/>
</dbReference>
<dbReference type="EMBL" id="JASUXU010000052">
    <property type="protein sequence ID" value="KAK0315087.1"/>
    <property type="molecule type" value="Genomic_DNA"/>
</dbReference>
<dbReference type="EMBL" id="JAUJLE010000022">
    <property type="protein sequence ID" value="KAK1005515.1"/>
    <property type="molecule type" value="Genomic_DNA"/>
</dbReference>
<evidence type="ECO:0000313" key="11">
    <source>
        <dbReference type="Proteomes" id="UP001175353"/>
    </source>
</evidence>
<evidence type="ECO:0000313" key="10">
    <source>
        <dbReference type="EMBL" id="KAK1005515.1"/>
    </source>
</evidence>
<dbReference type="Proteomes" id="UP001175353">
    <property type="component" value="Unassembled WGS sequence"/>
</dbReference>
<feature type="region of interest" description="Disordered" evidence="7">
    <location>
        <begin position="65"/>
        <end position="89"/>
    </location>
</feature>
<dbReference type="GO" id="GO:0006508">
    <property type="term" value="P:proteolysis"/>
    <property type="evidence" value="ECO:0007669"/>
    <property type="project" value="UniProtKB-KW"/>
</dbReference>
<dbReference type="GO" id="GO:0005634">
    <property type="term" value="C:nucleus"/>
    <property type="evidence" value="ECO:0007669"/>
    <property type="project" value="TreeGrafter"/>
</dbReference>
<evidence type="ECO:0000256" key="7">
    <source>
        <dbReference type="SAM" id="MobiDB-lite"/>
    </source>
</evidence>
<evidence type="ECO:0000256" key="3">
    <source>
        <dbReference type="ARBA" id="ARBA00022670"/>
    </source>
</evidence>
<dbReference type="Pfam" id="PF10275">
    <property type="entry name" value="Peptidase_C65"/>
    <property type="match status" value="1"/>
</dbReference>
<comment type="catalytic activity">
    <reaction evidence="1">
        <text>Thiol-dependent hydrolysis of ester, thioester, amide, peptide and isopeptide bonds formed by the C-terminal Gly of ubiquitin (a 76-residue protein attached to proteins as an intracellular targeting signal).</text>
        <dbReference type="EC" id="3.4.19.12"/>
    </reaction>
</comment>
<dbReference type="InterPro" id="IPR042468">
    <property type="entry name" value="Peptidase_C65_otubain_sub1"/>
</dbReference>
<feature type="compositionally biased region" description="Low complexity" evidence="7">
    <location>
        <begin position="76"/>
        <end position="89"/>
    </location>
</feature>
<keyword evidence="3" id="KW-0645">Protease</keyword>
<evidence type="ECO:0000256" key="4">
    <source>
        <dbReference type="ARBA" id="ARBA00022786"/>
    </source>
</evidence>
<dbReference type="EC" id="3.4.19.12" evidence="2"/>
<dbReference type="PANTHER" id="PTHR12931">
    <property type="entry name" value="UBIQUITIN THIOLESTERASE PROTEIN OTUB"/>
    <property type="match status" value="1"/>
</dbReference>
<sequence>MMDRQSTTPTYYHRLYAQQAAHAQTQYHDPTVSSVGYRPLHLPLQQQQQQQHHFAAEQQLSLAGGFHDPHFRSHHQQQQQQQQQQQFHQHVLPLRARQQVQIQAMSIQGQSDEELAELQKLSNEYEPEVTGPLVGHREPSSNITTEYASADPVYQAKTTALPQKYSHYRMVRGDGRCGWRAIGFGYFEALVHLGDSNKFLEEETRLRSLSNVVNAAGFDSFIYEDFADEAFNLLRGVANAMHTGNASEVLHDAFNDDMVQNYLITYLKTLTAAWMKTHPADYAPWLLDRTVDQYCDESVTTVGGEIDNVSMSALKDVLLSPSGIALEILYLDRTEGGEVNMHRFDPVSFHGGVTIGTIRLLYRPGHYDILYKIEDFPLPPAPDPTPVPTYLQFGSQTHHEHVFDIAGMDFLTQLPGMSCVNPHPAWLSAPSYGSGASDFFASTTPVQHYVRPIPAPASTPTPAPQPQIQPQPVYVVSAAATHVVPPPNDLSQELAIRTVSHASLANTAFQHQLAGPFRPSIWQLEEGFVQATSHVPFQTTIFKNSVYNTAHFANPDFQPEEWRPDDDYVTPSSKLPRQRASG</sequence>
<organism evidence="10 11">
    <name type="scientific">Friedmanniomyces endolithicus</name>
    <dbReference type="NCBI Taxonomy" id="329885"/>
    <lineage>
        <taxon>Eukaryota</taxon>
        <taxon>Fungi</taxon>
        <taxon>Dikarya</taxon>
        <taxon>Ascomycota</taxon>
        <taxon>Pezizomycotina</taxon>
        <taxon>Dothideomycetes</taxon>
        <taxon>Dothideomycetidae</taxon>
        <taxon>Mycosphaerellales</taxon>
        <taxon>Teratosphaeriaceae</taxon>
        <taxon>Friedmanniomyces</taxon>
    </lineage>
</organism>
<proteinExistence type="predicted"/>
<dbReference type="InterPro" id="IPR042467">
    <property type="entry name" value="Peptidase_C65_otubain_sub2"/>
</dbReference>
<evidence type="ECO:0000256" key="5">
    <source>
        <dbReference type="ARBA" id="ARBA00022801"/>
    </source>
</evidence>
<evidence type="ECO:0000256" key="1">
    <source>
        <dbReference type="ARBA" id="ARBA00000707"/>
    </source>
</evidence>
<dbReference type="InterPro" id="IPR038765">
    <property type="entry name" value="Papain-like_cys_pep_sf"/>
</dbReference>
<dbReference type="SUPFAM" id="SSF54001">
    <property type="entry name" value="Cysteine proteinases"/>
    <property type="match status" value="1"/>
</dbReference>
<dbReference type="Gene3D" id="1.20.1300.20">
    <property type="entry name" value="Peptidase C65 Otubain, subdomain 2"/>
    <property type="match status" value="1"/>
</dbReference>
<evidence type="ECO:0000259" key="8">
    <source>
        <dbReference type="PROSITE" id="PS50802"/>
    </source>
</evidence>
<keyword evidence="6" id="KW-0788">Thiol protease</keyword>
<dbReference type="AlphaFoldDB" id="A0AAN6QZ11"/>
<gene>
    <name evidence="9" type="ORF">LTR82_012645</name>
    <name evidence="10" type="ORF">LTR91_003936</name>
</gene>
<dbReference type="Proteomes" id="UP001168146">
    <property type="component" value="Unassembled WGS sequence"/>
</dbReference>
<reference evidence="9" key="1">
    <citation type="submission" date="2021-12" db="EMBL/GenBank/DDBJ databases">
        <title>Black yeast isolated from Biological Soil Crust.</title>
        <authorList>
            <person name="Kurbessoian T."/>
        </authorList>
    </citation>
    <scope>NUCLEOTIDE SEQUENCE</scope>
    <source>
        <strain evidence="9">CCFEE 5208</strain>
    </source>
</reference>
<keyword evidence="5" id="KW-0378">Hydrolase</keyword>
<dbReference type="PROSITE" id="PS50802">
    <property type="entry name" value="OTU"/>
    <property type="match status" value="1"/>
</dbReference>
<accession>A0AAN6QZ11</accession>
<dbReference type="GO" id="GO:0004843">
    <property type="term" value="F:cysteine-type deubiquitinase activity"/>
    <property type="evidence" value="ECO:0007669"/>
    <property type="project" value="UniProtKB-EC"/>
</dbReference>
<keyword evidence="4" id="KW-0833">Ubl conjugation pathway</keyword>
<dbReference type="Gene3D" id="3.30.200.60">
    <property type="entry name" value="Peptidase C65 Otubain, subdomain 1"/>
    <property type="match status" value="1"/>
</dbReference>
<dbReference type="InterPro" id="IPR003323">
    <property type="entry name" value="OTU_dom"/>
</dbReference>